<dbReference type="SUPFAM" id="SSF53335">
    <property type="entry name" value="S-adenosyl-L-methionine-dependent methyltransferases"/>
    <property type="match status" value="1"/>
</dbReference>
<dbReference type="GO" id="GO:0070043">
    <property type="term" value="F:rRNA (guanine-N7-)-methyltransferase activity"/>
    <property type="evidence" value="ECO:0007669"/>
    <property type="project" value="TreeGrafter"/>
</dbReference>
<keyword evidence="3" id="KW-0694">RNA-binding</keyword>
<dbReference type="GO" id="GO:0008990">
    <property type="term" value="F:rRNA (guanine-N2-)-methyltransferase activity"/>
    <property type="evidence" value="ECO:0007669"/>
    <property type="project" value="TreeGrafter"/>
</dbReference>
<keyword evidence="2 5" id="KW-0808">Transferase</keyword>
<dbReference type="InterPro" id="IPR002052">
    <property type="entry name" value="DNA_methylase_N6_adenine_CS"/>
</dbReference>
<dbReference type="RefSeq" id="WP_147799152.1">
    <property type="nucleotide sequence ID" value="NZ_VPFL01000005.1"/>
</dbReference>
<dbReference type="InterPro" id="IPR000241">
    <property type="entry name" value="RlmKL-like_Mtase"/>
</dbReference>
<evidence type="ECO:0000313" key="6">
    <source>
        <dbReference type="Proteomes" id="UP000321201"/>
    </source>
</evidence>
<dbReference type="InterPro" id="IPR053943">
    <property type="entry name" value="RlmKL-like_Mtase_CS"/>
</dbReference>
<dbReference type="PROSITE" id="PS01261">
    <property type="entry name" value="UPF0020"/>
    <property type="match status" value="1"/>
</dbReference>
<dbReference type="Proteomes" id="UP000321201">
    <property type="component" value="Unassembled WGS sequence"/>
</dbReference>
<comment type="caution">
    <text evidence="5">The sequence shown here is derived from an EMBL/GenBank/DDBJ whole genome shotgun (WGS) entry which is preliminary data.</text>
</comment>
<dbReference type="Gene3D" id="3.40.50.150">
    <property type="entry name" value="Vaccinia Virus protein VP39"/>
    <property type="match status" value="1"/>
</dbReference>
<reference evidence="5 6" key="1">
    <citation type="submission" date="2019-08" db="EMBL/GenBank/DDBJ databases">
        <title>Pelomicrobium methylotrophicum gen. nov., sp. nov. a moderately thermophilic, facultatively anaerobic, lithoautotrophic and methylotrophic bacterium isolated from a terrestrial mud volcano.</title>
        <authorList>
            <person name="Slobodkina G.B."/>
            <person name="Merkel A.Y."/>
            <person name="Slobodkin A.I."/>
        </authorList>
    </citation>
    <scope>NUCLEOTIDE SEQUENCE [LARGE SCALE GENOMIC DNA]</scope>
    <source>
        <strain evidence="5 6">SM250</strain>
    </source>
</reference>
<dbReference type="CDD" id="cd11715">
    <property type="entry name" value="THUMP_AdoMetMT"/>
    <property type="match status" value="1"/>
</dbReference>
<proteinExistence type="predicted"/>
<dbReference type="PROSITE" id="PS51165">
    <property type="entry name" value="THUMP"/>
    <property type="match status" value="1"/>
</dbReference>
<dbReference type="OrthoDB" id="5288439at2"/>
<sequence length="386" mass="42937">MNFDLHHVRLFSPCPRGLERALAEELAALGAKEIAPLEGGVAYGGDRAVCYRVNLSSRIASRVLWQIAEVAYRDEQDVYEAAYDVPWHAWFALQCKIRVNVAATRCPLKSLDYVTLRIKDAICDRFRAEQGERPDVDTRAPDVRIHAFLDARRLTLYLDTSGEPLFKRGLRTVTGEAPVRENLAAGILRLIGWTPDVPLLDPMCGSGTFLLEAAQIALNVPAGLRRSFAFEKLAFHDRGAWQRVRREAESRIRRTLPAPIHGADVDAAAVRAAAANLRSAGLSAAVRLTQADVLELAPPQPPGLLVTNPPYAMRLGERDALAAFYPRLGDALKARFAGWTAYLLTADLRLPQLIRLTPSRRIPLFNGALECRLFEFRIVKGKMRKK</sequence>
<name>A0A5C7EMH0_9PROT</name>
<dbReference type="FunCoup" id="A0A5C7EMH0">
    <property type="interactions" value="296"/>
</dbReference>
<keyword evidence="1 5" id="KW-0489">Methyltransferase</keyword>
<dbReference type="InParanoid" id="A0A5C7EMH0"/>
<dbReference type="SMART" id="SM00981">
    <property type="entry name" value="THUMP"/>
    <property type="match status" value="1"/>
</dbReference>
<feature type="domain" description="THUMP" evidence="4">
    <location>
        <begin position="49"/>
        <end position="160"/>
    </location>
</feature>
<dbReference type="PROSITE" id="PS00092">
    <property type="entry name" value="N6_MTASE"/>
    <property type="match status" value="1"/>
</dbReference>
<dbReference type="Gene3D" id="3.30.2130.30">
    <property type="match status" value="1"/>
</dbReference>
<organism evidence="5 6">
    <name type="scientific">Pelomicrobium methylotrophicum</name>
    <dbReference type="NCBI Taxonomy" id="2602750"/>
    <lineage>
        <taxon>Bacteria</taxon>
        <taxon>Pseudomonadati</taxon>
        <taxon>Pseudomonadota</taxon>
        <taxon>Hydrogenophilia</taxon>
        <taxon>Hydrogenophilia incertae sedis</taxon>
        <taxon>Pelomicrobium</taxon>
    </lineage>
</organism>
<dbReference type="Pfam" id="PF02926">
    <property type="entry name" value="THUMP"/>
    <property type="match status" value="1"/>
</dbReference>
<dbReference type="Pfam" id="PF01170">
    <property type="entry name" value="UPF0020"/>
    <property type="match status" value="1"/>
</dbReference>
<dbReference type="Pfam" id="PF22020">
    <property type="entry name" value="RlmL_1st"/>
    <property type="match status" value="1"/>
</dbReference>
<keyword evidence="6" id="KW-1185">Reference proteome</keyword>
<protein>
    <submittedName>
        <fullName evidence="5">Class I SAM-dependent RNA methyltransferase</fullName>
    </submittedName>
</protein>
<accession>A0A5C7EMH0</accession>
<evidence type="ECO:0000313" key="5">
    <source>
        <dbReference type="EMBL" id="TXF12660.1"/>
    </source>
</evidence>
<dbReference type="GO" id="GO:0003723">
    <property type="term" value="F:RNA binding"/>
    <property type="evidence" value="ECO:0007669"/>
    <property type="project" value="UniProtKB-UniRule"/>
</dbReference>
<dbReference type="EMBL" id="VPFL01000005">
    <property type="protein sequence ID" value="TXF12660.1"/>
    <property type="molecule type" value="Genomic_DNA"/>
</dbReference>
<dbReference type="PANTHER" id="PTHR47313:SF1">
    <property type="entry name" value="RIBOSOMAL RNA LARGE SUBUNIT METHYLTRANSFERASE K_L"/>
    <property type="match status" value="1"/>
</dbReference>
<dbReference type="InterPro" id="IPR004114">
    <property type="entry name" value="THUMP_dom"/>
</dbReference>
<evidence type="ECO:0000256" key="2">
    <source>
        <dbReference type="ARBA" id="ARBA00022679"/>
    </source>
</evidence>
<dbReference type="PRINTS" id="PR00507">
    <property type="entry name" value="N12N6MTFRASE"/>
</dbReference>
<dbReference type="PANTHER" id="PTHR47313">
    <property type="entry name" value="RIBOSOMAL RNA LARGE SUBUNIT METHYLTRANSFERASE K/L"/>
    <property type="match status" value="1"/>
</dbReference>
<dbReference type="AlphaFoldDB" id="A0A5C7EMH0"/>
<evidence type="ECO:0000256" key="3">
    <source>
        <dbReference type="PROSITE-ProRule" id="PRU00529"/>
    </source>
</evidence>
<evidence type="ECO:0000256" key="1">
    <source>
        <dbReference type="ARBA" id="ARBA00022603"/>
    </source>
</evidence>
<gene>
    <name evidence="5" type="ORF">FR698_05380</name>
</gene>
<evidence type="ECO:0000259" key="4">
    <source>
        <dbReference type="PROSITE" id="PS51165"/>
    </source>
</evidence>
<dbReference type="InterPro" id="IPR054170">
    <property type="entry name" value="RlmL_1st"/>
</dbReference>
<dbReference type="InterPro" id="IPR029063">
    <property type="entry name" value="SAM-dependent_MTases_sf"/>
</dbReference>